<feature type="domain" description="4Fe-4S ferredoxin-type" evidence="9">
    <location>
        <begin position="42"/>
        <end position="73"/>
    </location>
</feature>
<comment type="cofactor">
    <cofactor evidence="1">
        <name>FMN</name>
        <dbReference type="ChEBI" id="CHEBI:58210"/>
    </cofactor>
</comment>
<dbReference type="OrthoDB" id="1091152at2"/>
<dbReference type="PROSITE" id="PS51379">
    <property type="entry name" value="4FE4S_FER_2"/>
    <property type="match status" value="2"/>
</dbReference>
<keyword evidence="7" id="KW-0408">Iron</keyword>
<evidence type="ECO:0000313" key="10">
    <source>
        <dbReference type="EMBL" id="SHF77481.1"/>
    </source>
</evidence>
<evidence type="ECO:0000256" key="5">
    <source>
        <dbReference type="ARBA" id="ARBA00022723"/>
    </source>
</evidence>
<dbReference type="PROSITE" id="PS00198">
    <property type="entry name" value="4FE4S_FER_1"/>
    <property type="match status" value="1"/>
</dbReference>
<reference evidence="10 11" key="1">
    <citation type="submission" date="2016-11" db="EMBL/GenBank/DDBJ databases">
        <authorList>
            <person name="Jaros S."/>
            <person name="Januszkiewicz K."/>
            <person name="Wedrychowicz H."/>
        </authorList>
    </citation>
    <scope>NUCLEOTIDE SEQUENCE [LARGE SCALE GENOMIC DNA]</scope>
    <source>
        <strain evidence="10 11">DSM 26991</strain>
    </source>
</reference>
<dbReference type="AlphaFoldDB" id="A0A1M5EEH1"/>
<dbReference type="InterPro" id="IPR017896">
    <property type="entry name" value="4Fe4S_Fe-S-bd"/>
</dbReference>
<dbReference type="RefSeq" id="WP_073402889.1">
    <property type="nucleotide sequence ID" value="NZ_FQTV01000013.1"/>
</dbReference>
<dbReference type="Proteomes" id="UP000184509">
    <property type="component" value="Unassembled WGS sequence"/>
</dbReference>
<dbReference type="EMBL" id="FQTV01000013">
    <property type="protein sequence ID" value="SHF77481.1"/>
    <property type="molecule type" value="Genomic_DNA"/>
</dbReference>
<evidence type="ECO:0000256" key="2">
    <source>
        <dbReference type="ARBA" id="ARBA00007118"/>
    </source>
</evidence>
<keyword evidence="6" id="KW-0560">Oxidoreductase</keyword>
<dbReference type="PANTHER" id="PTHR43673:SF2">
    <property type="entry name" value="NITROREDUCTASE"/>
    <property type="match status" value="1"/>
</dbReference>
<evidence type="ECO:0000259" key="9">
    <source>
        <dbReference type="PROSITE" id="PS51379"/>
    </source>
</evidence>
<evidence type="ECO:0000256" key="4">
    <source>
        <dbReference type="ARBA" id="ARBA00022643"/>
    </source>
</evidence>
<evidence type="ECO:0000256" key="6">
    <source>
        <dbReference type="ARBA" id="ARBA00023002"/>
    </source>
</evidence>
<organism evidence="10 11">
    <name type="scientific">Bacteroides luti</name>
    <dbReference type="NCBI Taxonomy" id="1297750"/>
    <lineage>
        <taxon>Bacteria</taxon>
        <taxon>Pseudomonadati</taxon>
        <taxon>Bacteroidota</taxon>
        <taxon>Bacteroidia</taxon>
        <taxon>Bacteroidales</taxon>
        <taxon>Bacteroidaceae</taxon>
        <taxon>Bacteroides</taxon>
    </lineage>
</organism>
<dbReference type="Gene3D" id="3.30.70.20">
    <property type="match status" value="1"/>
</dbReference>
<sequence>MAIPTSRTKERGRIILNKDLCNDCGLCVSVCKDFSLTIENGKVKQSDKPLFGCLACGHCMMICPQKAITIEGRCTSTDDLIDIPSKEEAASYKSMLNLLYRRRSIREFKDVPVESELIDKILEAAQTAPMGLPPSDVHVLVFDSKEKVSAFAEDFCHYLENMKWFVSKWFLTIMRPIWGKANTELFKGFVRPCVYAYTDYMMKGENIVNYDAPVALYFYATPYSDPADPLIAATYAMLAAESLGLGTCFNGAVHPFIQNGKVARLFREKYGIKHKSREGIFLLIGYPKVKYTASIKRTFASIDRI</sequence>
<comment type="similarity">
    <text evidence="2">Belongs to the nitroreductase family.</text>
</comment>
<keyword evidence="3" id="KW-0285">Flavoprotein</keyword>
<evidence type="ECO:0000256" key="1">
    <source>
        <dbReference type="ARBA" id="ARBA00001917"/>
    </source>
</evidence>
<evidence type="ECO:0000313" key="11">
    <source>
        <dbReference type="Proteomes" id="UP000184509"/>
    </source>
</evidence>
<dbReference type="Gene3D" id="3.40.109.10">
    <property type="entry name" value="NADH Oxidase"/>
    <property type="match status" value="1"/>
</dbReference>
<dbReference type="InterPro" id="IPR000415">
    <property type="entry name" value="Nitroreductase-like"/>
</dbReference>
<keyword evidence="4" id="KW-0288">FMN</keyword>
<dbReference type="STRING" id="1297750.SAMN05444405_11397"/>
<dbReference type="Pfam" id="PF00881">
    <property type="entry name" value="Nitroreductase"/>
    <property type="match status" value="1"/>
</dbReference>
<dbReference type="InterPro" id="IPR017900">
    <property type="entry name" value="4Fe4S_Fe_S_CS"/>
</dbReference>
<dbReference type="SUPFAM" id="SSF55469">
    <property type="entry name" value="FMN-dependent nitroreductase-like"/>
    <property type="match status" value="1"/>
</dbReference>
<proteinExistence type="inferred from homology"/>
<evidence type="ECO:0000256" key="8">
    <source>
        <dbReference type="ARBA" id="ARBA00023014"/>
    </source>
</evidence>
<keyword evidence="11" id="KW-1185">Reference proteome</keyword>
<feature type="domain" description="4Fe-4S ferredoxin-type" evidence="9">
    <location>
        <begin position="12"/>
        <end position="41"/>
    </location>
</feature>
<name>A0A1M5EEH1_9BACE</name>
<dbReference type="PANTHER" id="PTHR43673">
    <property type="entry name" value="NAD(P)H NITROREDUCTASE YDGI-RELATED"/>
    <property type="match status" value="1"/>
</dbReference>
<dbReference type="InterPro" id="IPR029479">
    <property type="entry name" value="Nitroreductase"/>
</dbReference>
<evidence type="ECO:0000256" key="7">
    <source>
        <dbReference type="ARBA" id="ARBA00023004"/>
    </source>
</evidence>
<accession>A0A1M5EEH1</accession>
<gene>
    <name evidence="10" type="ORF">SAMN05444405_11397</name>
</gene>
<keyword evidence="5" id="KW-0479">Metal-binding</keyword>
<protein>
    <submittedName>
        <fullName evidence="10">Nitroreductase</fullName>
    </submittedName>
</protein>
<dbReference type="GO" id="GO:0016491">
    <property type="term" value="F:oxidoreductase activity"/>
    <property type="evidence" value="ECO:0007669"/>
    <property type="project" value="UniProtKB-KW"/>
</dbReference>
<keyword evidence="8" id="KW-0411">Iron-sulfur</keyword>
<dbReference type="SUPFAM" id="SSF54862">
    <property type="entry name" value="4Fe-4S ferredoxins"/>
    <property type="match status" value="1"/>
</dbReference>
<dbReference type="GO" id="GO:0051536">
    <property type="term" value="F:iron-sulfur cluster binding"/>
    <property type="evidence" value="ECO:0007669"/>
    <property type="project" value="UniProtKB-KW"/>
</dbReference>
<dbReference type="GO" id="GO:0046872">
    <property type="term" value="F:metal ion binding"/>
    <property type="evidence" value="ECO:0007669"/>
    <property type="project" value="UniProtKB-KW"/>
</dbReference>
<evidence type="ECO:0000256" key="3">
    <source>
        <dbReference type="ARBA" id="ARBA00022630"/>
    </source>
</evidence>